<evidence type="ECO:0000256" key="5">
    <source>
        <dbReference type="ARBA" id="ARBA00022840"/>
    </source>
</evidence>
<gene>
    <name evidence="12" type="ORF">CDAUBV1_LOCUS16137</name>
</gene>
<keyword evidence="2" id="KW-0812">Transmembrane</keyword>
<accession>A0AAV2TTQ7</accession>
<sequence length="1394" mass="156243">MFFAKDYLEDSSSALSQQDSASTGTETIIEDTKISGWQGWTKNTQKYVGWRQQSRAGTGQIVYSVCESRLPKMDADSAVGNEDTGFDFIQLGNVKSGVNETGIVQTIYSSDKQPEFWLFSPPHEPGQALSVVVDLSYQIQSCNSEGMKLKDGSNCRETVDLMVRQSSQKNRSTNTEEYKLVDVISSEGPEFPDFHRGSSLFRRYVSRFRPNTQWFQIAFRDFGACLLIDRLTIYHLSCPPTEVNLIRLPQTQVGHNSEIRSVRGTCIEGAVPGRLLITTPTDRFRTSMDYKISNQVSNLNAFCMLSGNWHIDEDVRCECDAGYEINSNEMKCVTCLRGTYKPNTGNKECEVCPLNSVAPSVGQLKCECLPGYFRLPPDNTAESICVGPPSAPRNLNAVQINGTSVQLAWDWPIRTGGLNRTLFLINCQGCSQDGVTYEPGNLVNCTRVLVKGLNPLSRYQFDVYAQNEVSRLANALWNNAASVIVTTRAAPTTLIGDISYKWLSTTSVQINWKVFQVIERGAGTRDYTVRELEQIRHERGSPNFQICLIKAQLAEKLILTETVHEKLQFSGSSNLSRLDPGLVKQPDAVFFTSEAQILLQNLSQTEEYLVQIRAYGTQAYGPYSSPIHLLNWNAVKSSQVNALGSNTDGHRGATLDPASRFKTITSTSPRDEEGSGGNSSLSTWRPSNEGKMAQSRSQVVVTALMLSVGLAAFISIVLLMTLIVICCQRNSATCRDIVANLRKLHSDSHIEVQKSDQMVHTQLGSTNWTALYRGWHKLTEMIPPACLIIDHQVGDNCLGEVYVGSLVFPRSANKTAHTGLRSRIRALIPRRLKRIWSFKNGTEDHLGLCRNVHRIALRNADLVHSPTHMHGVKTQLDGSTLVLMQVVRQAKLYSGFIASRLHSQRSVPAGTQRLFSAVSLTVQLKHCNVARVFGCSRLGLQPVIVTEFLVRGQLDQFLDKLLQQPMNLSEITVGENGEIFAEFPIDLLVQMLLDITSGLEYLFYEGFVYELRCKLRILFHPVAPTHTSELLRYEQAMQEDRISDETNNGRSVVAGTNPFWTKIVNSWKEANGVDAEQQNSARSPMSTGLTLNNQRTVCFEERKLTPSHQYASRTSTEPQTRMAHGMMTCPCEHIHLKDSPIGIFHSVIHALDTRQPNYPAEGLGITFGYPDRSRMLNIEDELKFQDLWCLGGIMAELIIAHVLLSDNERTRVYQLCEVEPHPTSDEVFQNTACIGHLLPASAKTLSPRYSNSRLRSIVPDYLETKECLLNPLTASSQCQFHTLQTEHPKKSAAVKCAPVEISLSGITTWDVFGEFVHQKFPDFDFHLILQRLRGSAPQHRPSISRIRRYFYEVYTMLSHKQMRMEATPNLHMKSCGTMRKSYVQWSDVSASLEV</sequence>
<dbReference type="Pfam" id="PF07714">
    <property type="entry name" value="PK_Tyr_Ser-Thr"/>
    <property type="match status" value="1"/>
</dbReference>
<dbReference type="SUPFAM" id="SSF57184">
    <property type="entry name" value="Growth factor receptor domain"/>
    <property type="match status" value="1"/>
</dbReference>
<evidence type="ECO:0000259" key="11">
    <source>
        <dbReference type="PROSITE" id="PS51550"/>
    </source>
</evidence>
<dbReference type="Pfam" id="PF00041">
    <property type="entry name" value="fn3"/>
    <property type="match status" value="1"/>
</dbReference>
<dbReference type="GO" id="GO:0005524">
    <property type="term" value="F:ATP binding"/>
    <property type="evidence" value="ECO:0007669"/>
    <property type="project" value="UniProtKB-KW"/>
</dbReference>
<dbReference type="Gene3D" id="2.60.40.10">
    <property type="entry name" value="Immunoglobulins"/>
    <property type="match status" value="2"/>
</dbReference>
<protein>
    <recommendedName>
        <fullName evidence="14">Receptor protein-tyrosine kinase</fullName>
    </recommendedName>
</protein>
<dbReference type="SUPFAM" id="SSF49785">
    <property type="entry name" value="Galactose-binding domain-like"/>
    <property type="match status" value="1"/>
</dbReference>
<feature type="domain" description="Fibronectin type-III" evidence="10">
    <location>
        <begin position="391"/>
        <end position="492"/>
    </location>
</feature>
<dbReference type="EMBL" id="CAXLJL010000800">
    <property type="protein sequence ID" value="CAL5140834.1"/>
    <property type="molecule type" value="Genomic_DNA"/>
</dbReference>
<keyword evidence="4" id="KW-0547">Nucleotide-binding</keyword>
<dbReference type="Pfam" id="PF01404">
    <property type="entry name" value="Ephrin_lbd"/>
    <property type="match status" value="1"/>
</dbReference>
<keyword evidence="7" id="KW-0472">Membrane</keyword>
<evidence type="ECO:0000256" key="1">
    <source>
        <dbReference type="ARBA" id="ARBA00004167"/>
    </source>
</evidence>
<dbReference type="InterPro" id="IPR008979">
    <property type="entry name" value="Galactose-bd-like_sf"/>
</dbReference>
<feature type="region of interest" description="Disordered" evidence="9">
    <location>
        <begin position="646"/>
        <end position="689"/>
    </location>
</feature>
<dbReference type="Gene3D" id="1.10.510.10">
    <property type="entry name" value="Transferase(Phosphotransferase) domain 1"/>
    <property type="match status" value="1"/>
</dbReference>
<dbReference type="GO" id="GO:0005886">
    <property type="term" value="C:plasma membrane"/>
    <property type="evidence" value="ECO:0007669"/>
    <property type="project" value="TreeGrafter"/>
</dbReference>
<dbReference type="PROSITE" id="PS51550">
    <property type="entry name" value="EPH_LBD"/>
    <property type="match status" value="1"/>
</dbReference>
<evidence type="ECO:0000256" key="9">
    <source>
        <dbReference type="SAM" id="MobiDB-lite"/>
    </source>
</evidence>
<dbReference type="InterPro" id="IPR001245">
    <property type="entry name" value="Ser-Thr/Tyr_kinase_cat_dom"/>
</dbReference>
<name>A0AAV2TTQ7_CALDB</name>
<evidence type="ECO:0000256" key="6">
    <source>
        <dbReference type="ARBA" id="ARBA00022989"/>
    </source>
</evidence>
<evidence type="ECO:0000259" key="10">
    <source>
        <dbReference type="PROSITE" id="PS50853"/>
    </source>
</evidence>
<dbReference type="GO" id="GO:0030425">
    <property type="term" value="C:dendrite"/>
    <property type="evidence" value="ECO:0007669"/>
    <property type="project" value="TreeGrafter"/>
</dbReference>
<dbReference type="Pfam" id="PF07699">
    <property type="entry name" value="Ephrin_rec_like"/>
    <property type="match status" value="1"/>
</dbReference>
<dbReference type="InterPro" id="IPR003961">
    <property type="entry name" value="FN3_dom"/>
</dbReference>
<dbReference type="SMART" id="SM01411">
    <property type="entry name" value="Ephrin_rec_like"/>
    <property type="match status" value="1"/>
</dbReference>
<dbReference type="PROSITE" id="PS50853">
    <property type="entry name" value="FN3"/>
    <property type="match status" value="1"/>
</dbReference>
<reference evidence="12" key="1">
    <citation type="submission" date="2024-06" db="EMBL/GenBank/DDBJ databases">
        <authorList>
            <person name="Liu X."/>
            <person name="Lenzi L."/>
            <person name="Haldenby T S."/>
            <person name="Uol C."/>
        </authorList>
    </citation>
    <scope>NUCLEOTIDE SEQUENCE</scope>
</reference>
<comment type="caution">
    <text evidence="12">The sequence shown here is derived from an EMBL/GenBank/DDBJ whole genome shotgun (WGS) entry which is preliminary data.</text>
</comment>
<dbReference type="Gene3D" id="2.10.50.10">
    <property type="entry name" value="Tumor Necrosis Factor Receptor, subunit A, domain 2"/>
    <property type="match status" value="1"/>
</dbReference>
<evidence type="ECO:0000256" key="7">
    <source>
        <dbReference type="ARBA" id="ARBA00023136"/>
    </source>
</evidence>
<dbReference type="CDD" id="cd00063">
    <property type="entry name" value="FN3"/>
    <property type="match status" value="1"/>
</dbReference>
<evidence type="ECO:0008006" key="14">
    <source>
        <dbReference type="Google" id="ProtNLM"/>
    </source>
</evidence>
<dbReference type="InterPro" id="IPR013783">
    <property type="entry name" value="Ig-like_fold"/>
</dbReference>
<dbReference type="GO" id="GO:0005005">
    <property type="term" value="F:transmembrane-ephrin receptor activity"/>
    <property type="evidence" value="ECO:0007669"/>
    <property type="project" value="TreeGrafter"/>
</dbReference>
<evidence type="ECO:0000256" key="2">
    <source>
        <dbReference type="ARBA" id="ARBA00022692"/>
    </source>
</evidence>
<dbReference type="InterPro" id="IPR036116">
    <property type="entry name" value="FN3_sf"/>
</dbReference>
<dbReference type="PANTHER" id="PTHR46877:SF14">
    <property type="entry name" value="RECEPTOR PROTEIN-TYROSINE KINASE"/>
    <property type="match status" value="1"/>
</dbReference>
<dbReference type="InterPro" id="IPR011641">
    <property type="entry name" value="Tyr-kin_ephrin_A/B_rcpt-like"/>
</dbReference>
<keyword evidence="8" id="KW-0675">Receptor</keyword>
<dbReference type="InterPro" id="IPR001090">
    <property type="entry name" value="Ephrin_rcpt_lig-bd_dom"/>
</dbReference>
<dbReference type="InterPro" id="IPR009030">
    <property type="entry name" value="Growth_fac_rcpt_cys_sf"/>
</dbReference>
<dbReference type="SUPFAM" id="SSF56112">
    <property type="entry name" value="Protein kinase-like (PK-like)"/>
    <property type="match status" value="1"/>
</dbReference>
<dbReference type="InterPro" id="IPR050449">
    <property type="entry name" value="Ephrin_rcpt_TKs"/>
</dbReference>
<dbReference type="PANTHER" id="PTHR46877">
    <property type="entry name" value="EPH RECEPTOR A5"/>
    <property type="match status" value="1"/>
</dbReference>
<evidence type="ECO:0000256" key="4">
    <source>
        <dbReference type="ARBA" id="ARBA00022741"/>
    </source>
</evidence>
<evidence type="ECO:0000256" key="3">
    <source>
        <dbReference type="ARBA" id="ARBA00022737"/>
    </source>
</evidence>
<comment type="subcellular location">
    <subcellularLocation>
        <location evidence="1">Membrane</location>
        <topology evidence="1">Single-pass membrane protein</topology>
    </subcellularLocation>
</comment>
<dbReference type="InterPro" id="IPR011009">
    <property type="entry name" value="Kinase-like_dom_sf"/>
</dbReference>
<keyword evidence="6" id="KW-1133">Transmembrane helix</keyword>
<evidence type="ECO:0000313" key="12">
    <source>
        <dbReference type="EMBL" id="CAL5140834.1"/>
    </source>
</evidence>
<dbReference type="FunFam" id="2.10.50.10:FF:000001">
    <property type="entry name" value="Ephrin type-A receptor 5"/>
    <property type="match status" value="1"/>
</dbReference>
<organism evidence="12 13">
    <name type="scientific">Calicophoron daubneyi</name>
    <name type="common">Rumen fluke</name>
    <name type="synonym">Paramphistomum daubneyi</name>
    <dbReference type="NCBI Taxonomy" id="300641"/>
    <lineage>
        <taxon>Eukaryota</taxon>
        <taxon>Metazoa</taxon>
        <taxon>Spiralia</taxon>
        <taxon>Lophotrochozoa</taxon>
        <taxon>Platyhelminthes</taxon>
        <taxon>Trematoda</taxon>
        <taxon>Digenea</taxon>
        <taxon>Plagiorchiida</taxon>
        <taxon>Pronocephalata</taxon>
        <taxon>Paramphistomoidea</taxon>
        <taxon>Paramphistomidae</taxon>
        <taxon>Calicophoron</taxon>
    </lineage>
</organism>
<dbReference type="SMART" id="SM00060">
    <property type="entry name" value="FN3"/>
    <property type="match status" value="2"/>
</dbReference>
<evidence type="ECO:0000313" key="13">
    <source>
        <dbReference type="Proteomes" id="UP001497525"/>
    </source>
</evidence>
<dbReference type="SUPFAM" id="SSF49265">
    <property type="entry name" value="Fibronectin type III"/>
    <property type="match status" value="1"/>
</dbReference>
<dbReference type="Proteomes" id="UP001497525">
    <property type="component" value="Unassembled WGS sequence"/>
</dbReference>
<keyword evidence="5" id="KW-0067">ATP-binding</keyword>
<dbReference type="Gene3D" id="2.60.120.260">
    <property type="entry name" value="Galactose-binding domain-like"/>
    <property type="match status" value="1"/>
</dbReference>
<keyword evidence="3" id="KW-0677">Repeat</keyword>
<evidence type="ECO:0000256" key="8">
    <source>
        <dbReference type="ARBA" id="ARBA00023170"/>
    </source>
</evidence>
<dbReference type="GO" id="GO:0007411">
    <property type="term" value="P:axon guidance"/>
    <property type="evidence" value="ECO:0007669"/>
    <property type="project" value="TreeGrafter"/>
</dbReference>
<feature type="domain" description="Eph LBD" evidence="11">
    <location>
        <begin position="25"/>
        <end position="243"/>
    </location>
</feature>
<proteinExistence type="predicted"/>